<sequence>MHSTYILEMENISKAFPGVKALDRVQLKVRKGTVHALLGENGAGKSTLMKILIGMYSPDSGRIIFDGEELKLSNVKQALDKGIAMIHQELSPIPYMTVAENIFWEESPVTGLRGG</sequence>
<dbReference type="Proteomes" id="UP001189619">
    <property type="component" value="Chromosome"/>
</dbReference>
<dbReference type="SUPFAM" id="SSF52540">
    <property type="entry name" value="P-loop containing nucleoside triphosphate hydrolases"/>
    <property type="match status" value="1"/>
</dbReference>
<dbReference type="GO" id="GO:0005524">
    <property type="term" value="F:ATP binding"/>
    <property type="evidence" value="ECO:0007669"/>
    <property type="project" value="UniProtKB-UniRule"/>
</dbReference>
<comment type="function">
    <text evidence="8">Part of an ABC transporter complex involved in carbohydrate import. Could be involved in ribose, galactose and/or methyl galactoside import. Responsible for energy coupling to the transport system.</text>
</comment>
<evidence type="ECO:0000256" key="7">
    <source>
        <dbReference type="ARBA" id="ARBA00023136"/>
    </source>
</evidence>
<feature type="domain" description="ABC transporter" evidence="9">
    <location>
        <begin position="22"/>
        <end position="104"/>
    </location>
</feature>
<dbReference type="EMBL" id="OY569118">
    <property type="protein sequence ID" value="CAJ1001882.1"/>
    <property type="molecule type" value="Genomic_DNA"/>
</dbReference>
<dbReference type="InterPro" id="IPR003439">
    <property type="entry name" value="ABC_transporter-like_ATP-bd"/>
</dbReference>
<evidence type="ECO:0000256" key="2">
    <source>
        <dbReference type="ARBA" id="ARBA00022475"/>
    </source>
</evidence>
<dbReference type="GO" id="GO:0016887">
    <property type="term" value="F:ATP hydrolysis activity"/>
    <property type="evidence" value="ECO:0007669"/>
    <property type="project" value="InterPro"/>
</dbReference>
<keyword evidence="7 8" id="KW-0472">Membrane</keyword>
<organism evidence="10 11">
    <name type="scientific">Brevibacillus aydinogluensis</name>
    <dbReference type="NCBI Taxonomy" id="927786"/>
    <lineage>
        <taxon>Bacteria</taxon>
        <taxon>Bacillati</taxon>
        <taxon>Bacillota</taxon>
        <taxon>Bacilli</taxon>
        <taxon>Bacillales</taxon>
        <taxon>Paenibacillaceae</taxon>
        <taxon>Brevibacillus</taxon>
    </lineage>
</organism>
<dbReference type="AlphaFoldDB" id="A0AA48M745"/>
<evidence type="ECO:0000313" key="10">
    <source>
        <dbReference type="EMBL" id="CAJ1001882.1"/>
    </source>
</evidence>
<keyword evidence="3" id="KW-0677">Repeat</keyword>
<comment type="subcellular location">
    <subcellularLocation>
        <location evidence="8">Cell membrane</location>
        <topology evidence="8">Peripheral membrane protein</topology>
    </subcellularLocation>
</comment>
<dbReference type="InterPro" id="IPR050107">
    <property type="entry name" value="ABC_carbohydrate_import_ATPase"/>
</dbReference>
<dbReference type="PANTHER" id="PTHR43790:SF7">
    <property type="entry name" value="GALACTOSE_METHYL GALACTOSIDE IMPORT ATP-BINDING PROTEIN MGLA"/>
    <property type="match status" value="1"/>
</dbReference>
<evidence type="ECO:0000313" key="11">
    <source>
        <dbReference type="Proteomes" id="UP001189619"/>
    </source>
</evidence>
<evidence type="ECO:0000256" key="8">
    <source>
        <dbReference type="RuleBase" id="RU367029"/>
    </source>
</evidence>
<dbReference type="PANTHER" id="PTHR43790">
    <property type="entry name" value="CARBOHYDRATE TRANSPORT ATP-BINDING PROTEIN MG119-RELATED"/>
    <property type="match status" value="1"/>
</dbReference>
<evidence type="ECO:0000256" key="1">
    <source>
        <dbReference type="ARBA" id="ARBA00022448"/>
    </source>
</evidence>
<comment type="similarity">
    <text evidence="8">Belongs to the ABC transporter superfamily.</text>
</comment>
<dbReference type="Pfam" id="PF00005">
    <property type="entry name" value="ABC_tran"/>
    <property type="match status" value="1"/>
</dbReference>
<evidence type="ECO:0000256" key="6">
    <source>
        <dbReference type="ARBA" id="ARBA00022967"/>
    </source>
</evidence>
<evidence type="ECO:0000256" key="3">
    <source>
        <dbReference type="ARBA" id="ARBA00022737"/>
    </source>
</evidence>
<keyword evidence="1 8" id="KW-0813">Transport</keyword>
<keyword evidence="4 8" id="KW-0547">Nucleotide-binding</keyword>
<dbReference type="EC" id="7.5.2.11" evidence="8"/>
<gene>
    <name evidence="10" type="primary">mglA</name>
    <name evidence="10" type="ORF">BSPP4475_06085</name>
</gene>
<proteinExistence type="inferred from homology"/>
<dbReference type="Gene3D" id="3.40.50.300">
    <property type="entry name" value="P-loop containing nucleotide triphosphate hydrolases"/>
    <property type="match status" value="1"/>
</dbReference>
<name>A0AA48M745_9BACL</name>
<dbReference type="GO" id="GO:0043211">
    <property type="term" value="F:ABC-type carbohydrate transporter activity"/>
    <property type="evidence" value="ECO:0007669"/>
    <property type="project" value="UniProtKB-UniRule"/>
</dbReference>
<keyword evidence="11" id="KW-1185">Reference proteome</keyword>
<accession>A0AA48M745</accession>
<reference evidence="10" key="1">
    <citation type="submission" date="2023-07" db="EMBL/GenBank/DDBJ databases">
        <authorList>
            <person name="Ivanov I."/>
            <person name="Teneva D."/>
            <person name="Stoikov I."/>
        </authorList>
    </citation>
    <scope>NUCLEOTIDE SEQUENCE</scope>
    <source>
        <strain evidence="10">4475</strain>
    </source>
</reference>
<keyword evidence="5 8" id="KW-0067">ATP-binding</keyword>
<evidence type="ECO:0000256" key="5">
    <source>
        <dbReference type="ARBA" id="ARBA00022840"/>
    </source>
</evidence>
<keyword evidence="8" id="KW-0762">Sugar transport</keyword>
<keyword evidence="2 8" id="KW-1003">Cell membrane</keyword>
<dbReference type="InterPro" id="IPR027417">
    <property type="entry name" value="P-loop_NTPase"/>
</dbReference>
<keyword evidence="6 8" id="KW-1278">Translocase</keyword>
<protein>
    <recommendedName>
        <fullName evidence="8">Ribose/galactose/methyl galactoside import ATP-binding protein</fullName>
        <ecNumber evidence="8">7.5.2.11</ecNumber>
    </recommendedName>
</protein>
<comment type="catalytic activity">
    <reaction evidence="8">
        <text>D-galactose(out) + ATP + H2O = D-galactose(in) + ADP + phosphate + H(+)</text>
        <dbReference type="Rhea" id="RHEA:60156"/>
        <dbReference type="ChEBI" id="CHEBI:4139"/>
        <dbReference type="ChEBI" id="CHEBI:15377"/>
        <dbReference type="ChEBI" id="CHEBI:15378"/>
        <dbReference type="ChEBI" id="CHEBI:30616"/>
        <dbReference type="ChEBI" id="CHEBI:43474"/>
        <dbReference type="ChEBI" id="CHEBI:456216"/>
        <dbReference type="EC" id="7.5.2.11"/>
    </reaction>
</comment>
<dbReference type="GO" id="GO:0005886">
    <property type="term" value="C:plasma membrane"/>
    <property type="evidence" value="ECO:0007669"/>
    <property type="project" value="UniProtKB-SubCell"/>
</dbReference>
<evidence type="ECO:0000256" key="4">
    <source>
        <dbReference type="ARBA" id="ARBA00022741"/>
    </source>
</evidence>
<evidence type="ECO:0000259" key="9">
    <source>
        <dbReference type="Pfam" id="PF00005"/>
    </source>
</evidence>
<dbReference type="KEGG" id="bayd:BSPP4475_06085"/>